<sequence>MAQLTWLITGCSSGFGEHFVHKIIARGDKVIATARNRRKIEHLKDTGADALQLDITDTQGNIDAVIAKAVSLYGRIDVLVNNAAYIAAGTIEDLDYEQFLEQFNTNLFGTIKVTKSVLPYFREQHHGMLVFIGSLSGWIGHPGVGAYASSKFALEGLAEAVHKETCDLGIRTLLVEPGRFRTNLLSQENLKSIASAIPDYLELSEGLLTRLKEQNQTQPGDPRKLVDIIIDMVREEGVANGREVPFRLPLGLDVYDDMKDKCTSTLKLLQDWQDVIRSTDYA</sequence>
<dbReference type="InterPro" id="IPR051911">
    <property type="entry name" value="SDR_oxidoreductase"/>
</dbReference>
<dbReference type="GO" id="GO:0016491">
    <property type="term" value="F:oxidoreductase activity"/>
    <property type="evidence" value="ECO:0007669"/>
    <property type="project" value="UniProtKB-KW"/>
</dbReference>
<dbReference type="PANTHER" id="PTHR43976:SF16">
    <property type="entry name" value="SHORT-CHAIN DEHYDROGENASE_REDUCTASE FAMILY PROTEIN"/>
    <property type="match status" value="1"/>
</dbReference>
<comment type="similarity">
    <text evidence="1 4">Belongs to the short-chain dehydrogenases/reductases (SDR) family.</text>
</comment>
<dbReference type="InterPro" id="IPR002347">
    <property type="entry name" value="SDR_fam"/>
</dbReference>
<evidence type="ECO:0000256" key="3">
    <source>
        <dbReference type="ARBA" id="ARBA00023002"/>
    </source>
</evidence>
<accession>A0A9P9WMG5</accession>
<comment type="caution">
    <text evidence="5">The sequence shown here is derived from an EMBL/GenBank/DDBJ whole genome shotgun (WGS) entry which is preliminary data.</text>
</comment>
<reference evidence="5" key="1">
    <citation type="submission" date="2021-03" db="EMBL/GenBank/DDBJ databases">
        <title>Revisited historic fungal species revealed as producer of novel bioactive compounds through whole genome sequencing and comparative genomics.</title>
        <authorList>
            <person name="Vignolle G.A."/>
            <person name="Hochenegger N."/>
            <person name="Mach R.L."/>
            <person name="Mach-Aigner A.R."/>
            <person name="Javad Rahimi M."/>
            <person name="Salim K.A."/>
            <person name="Chan C.M."/>
            <person name="Lim L.B.L."/>
            <person name="Cai F."/>
            <person name="Druzhinina I.S."/>
            <person name="U'Ren J.M."/>
            <person name="Derntl C."/>
        </authorList>
    </citation>
    <scope>NUCLEOTIDE SEQUENCE</scope>
    <source>
        <strain evidence="5">TUCIM 5799</strain>
    </source>
</reference>
<evidence type="ECO:0000256" key="2">
    <source>
        <dbReference type="ARBA" id="ARBA00022857"/>
    </source>
</evidence>
<dbReference type="PANTHER" id="PTHR43976">
    <property type="entry name" value="SHORT CHAIN DEHYDROGENASE"/>
    <property type="match status" value="1"/>
</dbReference>
<dbReference type="Gene3D" id="3.40.50.720">
    <property type="entry name" value="NAD(P)-binding Rossmann-like Domain"/>
    <property type="match status" value="1"/>
</dbReference>
<keyword evidence="6" id="KW-1185">Reference proteome</keyword>
<dbReference type="Pfam" id="PF00106">
    <property type="entry name" value="adh_short"/>
    <property type="match status" value="1"/>
</dbReference>
<evidence type="ECO:0000256" key="1">
    <source>
        <dbReference type="ARBA" id="ARBA00006484"/>
    </source>
</evidence>
<dbReference type="PRINTS" id="PR00081">
    <property type="entry name" value="GDHRDH"/>
</dbReference>
<dbReference type="InterPro" id="IPR020904">
    <property type="entry name" value="Sc_DH/Rdtase_CS"/>
</dbReference>
<organism evidence="5 6">
    <name type="scientific">Neoarthrinium moseri</name>
    <dbReference type="NCBI Taxonomy" id="1658444"/>
    <lineage>
        <taxon>Eukaryota</taxon>
        <taxon>Fungi</taxon>
        <taxon>Dikarya</taxon>
        <taxon>Ascomycota</taxon>
        <taxon>Pezizomycotina</taxon>
        <taxon>Sordariomycetes</taxon>
        <taxon>Xylariomycetidae</taxon>
        <taxon>Amphisphaeriales</taxon>
        <taxon>Apiosporaceae</taxon>
        <taxon>Neoarthrinium</taxon>
    </lineage>
</organism>
<dbReference type="Proteomes" id="UP000829685">
    <property type="component" value="Unassembled WGS sequence"/>
</dbReference>
<name>A0A9P9WMG5_9PEZI</name>
<keyword evidence="2" id="KW-0521">NADP</keyword>
<proteinExistence type="inferred from homology"/>
<protein>
    <submittedName>
        <fullName evidence="5">Uncharacterized protein</fullName>
    </submittedName>
</protein>
<dbReference type="EMBL" id="JAFIMR010000013">
    <property type="protein sequence ID" value="KAI1871041.1"/>
    <property type="molecule type" value="Genomic_DNA"/>
</dbReference>
<dbReference type="InterPro" id="IPR036291">
    <property type="entry name" value="NAD(P)-bd_dom_sf"/>
</dbReference>
<evidence type="ECO:0000256" key="4">
    <source>
        <dbReference type="RuleBase" id="RU000363"/>
    </source>
</evidence>
<dbReference type="SUPFAM" id="SSF51735">
    <property type="entry name" value="NAD(P)-binding Rossmann-fold domains"/>
    <property type="match status" value="1"/>
</dbReference>
<dbReference type="PROSITE" id="PS00061">
    <property type="entry name" value="ADH_SHORT"/>
    <property type="match status" value="1"/>
</dbReference>
<evidence type="ECO:0000313" key="6">
    <source>
        <dbReference type="Proteomes" id="UP000829685"/>
    </source>
</evidence>
<dbReference type="PRINTS" id="PR00080">
    <property type="entry name" value="SDRFAMILY"/>
</dbReference>
<dbReference type="CDD" id="cd05374">
    <property type="entry name" value="17beta-HSD-like_SDR_c"/>
    <property type="match status" value="1"/>
</dbReference>
<keyword evidence="3" id="KW-0560">Oxidoreductase</keyword>
<dbReference type="AlphaFoldDB" id="A0A9P9WMG5"/>
<gene>
    <name evidence="5" type="ORF">JX265_006081</name>
</gene>
<evidence type="ECO:0000313" key="5">
    <source>
        <dbReference type="EMBL" id="KAI1871041.1"/>
    </source>
</evidence>